<dbReference type="Proteomes" id="UP000718564">
    <property type="component" value="Unassembled WGS sequence"/>
</dbReference>
<dbReference type="EMBL" id="QMEB01000258">
    <property type="protein sequence ID" value="NMG22429.1"/>
    <property type="molecule type" value="Genomic_DNA"/>
</dbReference>
<dbReference type="Pfam" id="PF08402">
    <property type="entry name" value="TOBE_2"/>
    <property type="match status" value="1"/>
</dbReference>
<dbReference type="GO" id="GO:0005524">
    <property type="term" value="F:ATP binding"/>
    <property type="evidence" value="ECO:0007669"/>
    <property type="project" value="UniProtKB-KW"/>
</dbReference>
<comment type="similarity">
    <text evidence="8">Belongs to the ABC transporter superfamily. Spermidine/putrescine importer (TC 3.A.1.11.1) family.</text>
</comment>
<dbReference type="PANTHER" id="PTHR42781">
    <property type="entry name" value="SPERMIDINE/PUTRESCINE IMPORT ATP-BINDING PROTEIN POTA"/>
    <property type="match status" value="1"/>
</dbReference>
<dbReference type="RefSeq" id="WP_169157626.1">
    <property type="nucleotide sequence ID" value="NZ_CAWPJE010000259.1"/>
</dbReference>
<dbReference type="InterPro" id="IPR008995">
    <property type="entry name" value="Mo/tungstate-bd_C_term_dom"/>
</dbReference>
<dbReference type="Gene3D" id="3.40.50.300">
    <property type="entry name" value="P-loop containing nucleotide triphosphate hydrolases"/>
    <property type="match status" value="1"/>
</dbReference>
<dbReference type="InterPro" id="IPR005893">
    <property type="entry name" value="PotA-like"/>
</dbReference>
<evidence type="ECO:0000256" key="4">
    <source>
        <dbReference type="ARBA" id="ARBA00022741"/>
    </source>
</evidence>
<evidence type="ECO:0000256" key="7">
    <source>
        <dbReference type="ARBA" id="ARBA00023136"/>
    </source>
</evidence>
<comment type="catalytic activity">
    <reaction evidence="8">
        <text>ATP + H2O + polyamine-[polyamine-binding protein]Side 1 = ADP + phosphate + polyamineSide 2 + [polyamine-binding protein]Side 1.</text>
        <dbReference type="EC" id="7.6.2.11"/>
    </reaction>
</comment>
<accession>A0ABX1PDP5</accession>
<proteinExistence type="inferred from homology"/>
<gene>
    <name evidence="8" type="primary">potA</name>
    <name evidence="10" type="ORF">DP116_24460</name>
</gene>
<evidence type="ECO:0000256" key="2">
    <source>
        <dbReference type="ARBA" id="ARBA00022448"/>
    </source>
</evidence>
<keyword evidence="7 8" id="KW-0472">Membrane</keyword>
<name>A0ABX1PDP5_9CYAN</name>
<dbReference type="InterPro" id="IPR003439">
    <property type="entry name" value="ABC_transporter-like_ATP-bd"/>
</dbReference>
<keyword evidence="4 8" id="KW-0547">Nucleotide-binding</keyword>
<dbReference type="NCBIfam" id="TIGR01187">
    <property type="entry name" value="potA"/>
    <property type="match status" value="1"/>
</dbReference>
<organism evidence="10 11">
    <name type="scientific">Brasilonema bromeliae SPC951</name>
    <dbReference type="NCBI Taxonomy" id="385972"/>
    <lineage>
        <taxon>Bacteria</taxon>
        <taxon>Bacillati</taxon>
        <taxon>Cyanobacteriota</taxon>
        <taxon>Cyanophyceae</taxon>
        <taxon>Nostocales</taxon>
        <taxon>Scytonemataceae</taxon>
        <taxon>Brasilonema</taxon>
        <taxon>Bromeliae group (in: Brasilonema)</taxon>
    </lineage>
</organism>
<comment type="subcellular location">
    <subcellularLocation>
        <location evidence="1">Cell inner membrane</location>
        <topology evidence="1">Peripheral membrane protein</topology>
    </subcellularLocation>
</comment>
<sequence length="386" mass="42985">MAQHLTQNQAGRTAFESLDVELHNVFKFFNQDPAVHGVDLGVRHGEFFSILGPSGCGKTTTLRLIAGFETADAGKVLIQGQSMTSVPPYRRPVNTVFQSYALFNHLNVWDNVAFGLKLKNIHRSEVQSRVKEALELVKMEGLRSRFPSQLSGGQQQRVALARALVNRPAVLLLDEPLGALDLKLRKEMQVELSNLHQELGLTFIMVTHDQEEALSLSNRIAVMNQGKIEQIGTPSDIYEQPRTSFVADFIGDTNLFEGEIAGVDASSVIIFTKTGFSIVVARQHDTPTEISQAVVVSVRPEKIQLSLYKPSLQTNCFEGRLVNIMYLGTHVNYIVQLTNGIRITVLQPNTFGNLPGRETPIYAWWAETDCLALLKNSEHKIQNTDF</sequence>
<dbReference type="InterPro" id="IPR003593">
    <property type="entry name" value="AAA+_ATPase"/>
</dbReference>
<evidence type="ECO:0000256" key="6">
    <source>
        <dbReference type="ARBA" id="ARBA00022967"/>
    </source>
</evidence>
<feature type="domain" description="ABC transporter" evidence="9">
    <location>
        <begin position="20"/>
        <end position="250"/>
    </location>
</feature>
<keyword evidence="11" id="KW-1185">Reference proteome</keyword>
<evidence type="ECO:0000256" key="3">
    <source>
        <dbReference type="ARBA" id="ARBA00022475"/>
    </source>
</evidence>
<evidence type="ECO:0000256" key="5">
    <source>
        <dbReference type="ARBA" id="ARBA00022840"/>
    </source>
</evidence>
<keyword evidence="2 8" id="KW-0813">Transport</keyword>
<dbReference type="PANTHER" id="PTHR42781:SF4">
    <property type="entry name" value="SPERMIDINE_PUTRESCINE IMPORT ATP-BINDING PROTEIN POTA"/>
    <property type="match status" value="1"/>
</dbReference>
<evidence type="ECO:0000259" key="9">
    <source>
        <dbReference type="PROSITE" id="PS50893"/>
    </source>
</evidence>
<dbReference type="InterPro" id="IPR050093">
    <property type="entry name" value="ABC_SmlMolc_Importer"/>
</dbReference>
<evidence type="ECO:0000256" key="1">
    <source>
        <dbReference type="ARBA" id="ARBA00004417"/>
    </source>
</evidence>
<dbReference type="SUPFAM" id="SSF50331">
    <property type="entry name" value="MOP-like"/>
    <property type="match status" value="1"/>
</dbReference>
<reference evidence="10 11" key="1">
    <citation type="submission" date="2018-06" db="EMBL/GenBank/DDBJ databases">
        <title>Comparative genomics of Brasilonema spp. strains.</title>
        <authorList>
            <person name="Alvarenga D.O."/>
            <person name="Fiore M.F."/>
            <person name="Varani A.M."/>
        </authorList>
    </citation>
    <scope>NUCLEOTIDE SEQUENCE [LARGE SCALE GENOMIC DNA]</scope>
    <source>
        <strain evidence="10 11">SPC951</strain>
    </source>
</reference>
<keyword evidence="6 8" id="KW-1278">Translocase</keyword>
<dbReference type="EC" id="7.6.2.11" evidence="8"/>
<dbReference type="InterPro" id="IPR013611">
    <property type="entry name" value="Transp-assoc_OB_typ2"/>
</dbReference>
<keyword evidence="5 8" id="KW-0067">ATP-binding</keyword>
<comment type="caution">
    <text evidence="10">The sequence shown here is derived from an EMBL/GenBank/DDBJ whole genome shotgun (WGS) entry which is preliminary data.</text>
</comment>
<evidence type="ECO:0000313" key="10">
    <source>
        <dbReference type="EMBL" id="NMG22429.1"/>
    </source>
</evidence>
<dbReference type="PROSITE" id="PS00211">
    <property type="entry name" value="ABC_TRANSPORTER_1"/>
    <property type="match status" value="1"/>
</dbReference>
<dbReference type="Pfam" id="PF00005">
    <property type="entry name" value="ABC_tran"/>
    <property type="match status" value="1"/>
</dbReference>
<dbReference type="InterPro" id="IPR027417">
    <property type="entry name" value="P-loop_NTPase"/>
</dbReference>
<dbReference type="CDD" id="cd03300">
    <property type="entry name" value="ABC_PotA_N"/>
    <property type="match status" value="1"/>
</dbReference>
<dbReference type="InterPro" id="IPR017879">
    <property type="entry name" value="PotA_ATP-bd"/>
</dbReference>
<dbReference type="SMART" id="SM00382">
    <property type="entry name" value="AAA"/>
    <property type="match status" value="1"/>
</dbReference>
<protein>
    <recommendedName>
        <fullName evidence="8">Spermidine/putrescine import ATP-binding protein PotA</fullName>
        <ecNumber evidence="8">7.6.2.11</ecNumber>
    </recommendedName>
</protein>
<keyword evidence="3 8" id="KW-1003">Cell membrane</keyword>
<evidence type="ECO:0000256" key="8">
    <source>
        <dbReference type="RuleBase" id="RU364083"/>
    </source>
</evidence>
<dbReference type="PROSITE" id="PS50893">
    <property type="entry name" value="ABC_TRANSPORTER_2"/>
    <property type="match status" value="1"/>
</dbReference>
<dbReference type="InterPro" id="IPR017871">
    <property type="entry name" value="ABC_transporter-like_CS"/>
</dbReference>
<comment type="subunit">
    <text evidence="8">The complex is composed of two ATP-binding proteins (PotA), two transmembrane proteins (PotB and PotC) and a solute-binding protein (PotD).</text>
</comment>
<dbReference type="Gene3D" id="2.40.50.100">
    <property type="match status" value="1"/>
</dbReference>
<comment type="function">
    <text evidence="8">Part of the ABC transporter complex PotABCD involved in spermidine/putrescine import. Responsible for energy coupling to the transport system.</text>
</comment>
<dbReference type="SUPFAM" id="SSF52540">
    <property type="entry name" value="P-loop containing nucleoside triphosphate hydrolases"/>
    <property type="match status" value="1"/>
</dbReference>
<evidence type="ECO:0000313" key="11">
    <source>
        <dbReference type="Proteomes" id="UP000718564"/>
    </source>
</evidence>